<evidence type="ECO:0000256" key="1">
    <source>
        <dbReference type="SAM" id="Phobius"/>
    </source>
</evidence>
<feature type="transmembrane region" description="Helical" evidence="1">
    <location>
        <begin position="48"/>
        <end position="66"/>
    </location>
</feature>
<keyword evidence="1" id="KW-0472">Membrane</keyword>
<reference evidence="2 3" key="1">
    <citation type="submission" date="2020-07" db="EMBL/GenBank/DDBJ databases">
        <authorList>
            <person name="Feng X."/>
        </authorList>
    </citation>
    <scope>NUCLEOTIDE SEQUENCE [LARGE SCALE GENOMIC DNA]</scope>
    <source>
        <strain evidence="2 3">JCM23202</strain>
    </source>
</reference>
<keyword evidence="1" id="KW-0812">Transmembrane</keyword>
<keyword evidence="3" id="KW-1185">Reference proteome</keyword>
<organism evidence="2 3">
    <name type="scientific">Pelagicoccus albus</name>
    <dbReference type="NCBI Taxonomy" id="415222"/>
    <lineage>
        <taxon>Bacteria</taxon>
        <taxon>Pseudomonadati</taxon>
        <taxon>Verrucomicrobiota</taxon>
        <taxon>Opitutia</taxon>
        <taxon>Puniceicoccales</taxon>
        <taxon>Pelagicoccaceae</taxon>
        <taxon>Pelagicoccus</taxon>
    </lineage>
</organism>
<dbReference type="RefSeq" id="WP_185660892.1">
    <property type="nucleotide sequence ID" value="NZ_CAWPOO010000012.1"/>
</dbReference>
<accession>A0A7X1EAR0</accession>
<name>A0A7X1EAR0_9BACT</name>
<comment type="caution">
    <text evidence="2">The sequence shown here is derived from an EMBL/GenBank/DDBJ whole genome shotgun (WGS) entry which is preliminary data.</text>
</comment>
<dbReference type="EMBL" id="JACHVC010000012">
    <property type="protein sequence ID" value="MBC2607027.1"/>
    <property type="molecule type" value="Genomic_DNA"/>
</dbReference>
<keyword evidence="1" id="KW-1133">Transmembrane helix</keyword>
<evidence type="ECO:0000313" key="2">
    <source>
        <dbReference type="EMBL" id="MBC2607027.1"/>
    </source>
</evidence>
<protein>
    <submittedName>
        <fullName evidence="2">Uncharacterized protein</fullName>
    </submittedName>
</protein>
<dbReference type="AlphaFoldDB" id="A0A7X1EAR0"/>
<evidence type="ECO:0000313" key="3">
    <source>
        <dbReference type="Proteomes" id="UP000526501"/>
    </source>
</evidence>
<sequence>MSTNDEQLDQCIRDCFLSECLSAASVDSILAQGKKEKEVHDRPWWRPWMPVAAAAVFVMLASFEIGRRYDVSQFAQKVAGEIVMRHNGANPFDVETSSFDGVQNGLKDLAFSVTPHVKHGLLSAYEVVGARYCFLEGQQGVHMRVRNRATGALCSLYVASLNGPLKELKSSDREVHLAANDVTLWEDSDRLFALVE</sequence>
<proteinExistence type="predicted"/>
<gene>
    <name evidence="2" type="ORF">H5P27_13315</name>
</gene>
<dbReference type="Proteomes" id="UP000526501">
    <property type="component" value="Unassembled WGS sequence"/>
</dbReference>